<dbReference type="Gene3D" id="3.90.1200.10">
    <property type="match status" value="1"/>
</dbReference>
<dbReference type="KEGG" id="clec:106672321"/>
<evidence type="ECO:0000313" key="3">
    <source>
        <dbReference type="Proteomes" id="UP000494040"/>
    </source>
</evidence>
<dbReference type="Pfam" id="PF02958">
    <property type="entry name" value="EcKL"/>
    <property type="match status" value="1"/>
</dbReference>
<dbReference type="AlphaFoldDB" id="A0A8I6SE66"/>
<dbReference type="InterPro" id="IPR015897">
    <property type="entry name" value="CHK_kinase-like"/>
</dbReference>
<dbReference type="InterPro" id="IPR011009">
    <property type="entry name" value="Kinase-like_dom_sf"/>
</dbReference>
<evidence type="ECO:0000313" key="2">
    <source>
        <dbReference type="EnsemblMetazoa" id="XP_014259142.1"/>
    </source>
</evidence>
<proteinExistence type="predicted"/>
<dbReference type="EnsemblMetazoa" id="XM_014403656.2">
    <property type="protein sequence ID" value="XP_014259142.1"/>
    <property type="gene ID" value="LOC106672321"/>
</dbReference>
<dbReference type="SMART" id="SM00587">
    <property type="entry name" value="CHK"/>
    <property type="match status" value="1"/>
</dbReference>
<accession>A0A8I6SE66</accession>
<dbReference type="EnsemblMetazoa" id="XM_014403655.2">
    <property type="protein sequence ID" value="XP_014259141.1"/>
    <property type="gene ID" value="LOC106672321"/>
</dbReference>
<keyword evidence="3" id="KW-1185">Reference proteome</keyword>
<evidence type="ECO:0000259" key="1">
    <source>
        <dbReference type="SMART" id="SM00587"/>
    </source>
</evidence>
<organism evidence="2 3">
    <name type="scientific">Cimex lectularius</name>
    <name type="common">Bed bug</name>
    <name type="synonym">Acanthia lectularia</name>
    <dbReference type="NCBI Taxonomy" id="79782"/>
    <lineage>
        <taxon>Eukaryota</taxon>
        <taxon>Metazoa</taxon>
        <taxon>Ecdysozoa</taxon>
        <taxon>Arthropoda</taxon>
        <taxon>Hexapoda</taxon>
        <taxon>Insecta</taxon>
        <taxon>Pterygota</taxon>
        <taxon>Neoptera</taxon>
        <taxon>Paraneoptera</taxon>
        <taxon>Hemiptera</taxon>
        <taxon>Heteroptera</taxon>
        <taxon>Panheteroptera</taxon>
        <taxon>Cimicomorpha</taxon>
        <taxon>Cimicidae</taxon>
        <taxon>Cimex</taxon>
    </lineage>
</organism>
<dbReference type="GeneID" id="106672321"/>
<name>A0A8I6SE66_CIMLE</name>
<dbReference type="OrthoDB" id="190089at2759"/>
<feature type="domain" description="CHK kinase-like" evidence="1">
    <location>
        <begin position="148"/>
        <end position="347"/>
    </location>
</feature>
<dbReference type="RefSeq" id="XP_014259142.1">
    <property type="nucleotide sequence ID" value="XM_014403656.2"/>
</dbReference>
<dbReference type="RefSeq" id="XP_014259141.1">
    <property type="nucleotide sequence ID" value="XM_014403655.2"/>
</dbReference>
<protein>
    <recommendedName>
        <fullName evidence="1">CHK kinase-like domain-containing protein</fullName>
    </recommendedName>
</protein>
<dbReference type="Proteomes" id="UP000494040">
    <property type="component" value="Unassembled WGS sequence"/>
</dbReference>
<sequence length="422" mass="47263">MASSFWGQCMPSTTGSQVQQQTMLKELEVPIIETDQEFLQGLLRKTESNPDLEVINVEATPCTSVDDNYLSSATTVVVTGRTKSAHTFKKLLLIKRHPANNTRRHVFRCDPAFKNEAAAFGKVIPALAEFSKCELPFPSCLHATSQRIVLQDIQSHGFTMGNKQKGLDLHHSKLVMKELGRFHGISLAMKCSNKSAFEGTKSNIQELIFVPEAHPIFSASLENALKMALMSLEVYKGITDVAIVEAVHKLRMLKGTVFQRMQALVKPSEPLSVICHGDFWINNLLFRYNGEIAEEVKFVDLQVVRYASLSTDILHFLTTSTEPEVSTDYRDELVQTYHKSLCQVLEELAPGALHVSLGDIYNQIEIHALYGLLIGFLLLPAITAENKLASNENFDSAVRSLTPKYYKKVRDLVLDFIDRGFI</sequence>
<dbReference type="InterPro" id="IPR004119">
    <property type="entry name" value="EcKL"/>
</dbReference>
<dbReference type="PANTHER" id="PTHR11012">
    <property type="entry name" value="PROTEIN KINASE-LIKE DOMAIN-CONTAINING"/>
    <property type="match status" value="1"/>
</dbReference>
<reference evidence="2" key="1">
    <citation type="submission" date="2022-01" db="UniProtKB">
        <authorList>
            <consortium name="EnsemblMetazoa"/>
        </authorList>
    </citation>
    <scope>IDENTIFICATION</scope>
</reference>
<dbReference type="PANTHER" id="PTHR11012:SF47">
    <property type="entry name" value="GH22833P"/>
    <property type="match status" value="1"/>
</dbReference>
<dbReference type="OMA" id="GLAIGMW"/>
<dbReference type="SUPFAM" id="SSF56112">
    <property type="entry name" value="Protein kinase-like (PK-like)"/>
    <property type="match status" value="1"/>
</dbReference>